<dbReference type="AlphaFoldDB" id="A0A4U3FJF0"/>
<dbReference type="Proteomes" id="UP000306393">
    <property type="component" value="Unassembled WGS sequence"/>
</dbReference>
<evidence type="ECO:0000313" key="3">
    <source>
        <dbReference type="Proteomes" id="UP000306393"/>
    </source>
</evidence>
<organism evidence="2 3">
    <name type="scientific">Erwinia persicina</name>
    <dbReference type="NCBI Taxonomy" id="55211"/>
    <lineage>
        <taxon>Bacteria</taxon>
        <taxon>Pseudomonadati</taxon>
        <taxon>Pseudomonadota</taxon>
        <taxon>Gammaproteobacteria</taxon>
        <taxon>Enterobacterales</taxon>
        <taxon>Erwiniaceae</taxon>
        <taxon>Erwinia</taxon>
    </lineage>
</organism>
<evidence type="ECO:0000313" key="2">
    <source>
        <dbReference type="EMBL" id="TKJ93864.1"/>
    </source>
</evidence>
<evidence type="ECO:0000256" key="1">
    <source>
        <dbReference type="SAM" id="MobiDB-lite"/>
    </source>
</evidence>
<gene>
    <name evidence="2" type="ORF">EpCFBP13511_04690</name>
</gene>
<protein>
    <submittedName>
        <fullName evidence="2">Uncharacterized protein</fullName>
    </submittedName>
</protein>
<reference evidence="2 3" key="1">
    <citation type="journal article" date="2019" name="Sci. Rep.">
        <title>Differences in resource use lead to coexistence of seed-transmitted microbial populations.</title>
        <authorList>
            <person name="Torres-Cortes G."/>
            <person name="Garcia B.J."/>
            <person name="Compant S."/>
            <person name="Rezki S."/>
            <person name="Jones P."/>
            <person name="Preveaux A."/>
            <person name="Briand M."/>
            <person name="Roulet A."/>
            <person name="Bouchez O."/>
            <person name="Jacobson D."/>
            <person name="Barret M."/>
        </authorList>
    </citation>
    <scope>NUCLEOTIDE SEQUENCE [LARGE SCALE GENOMIC DNA]</scope>
    <source>
        <strain evidence="2 3">CFBP13511</strain>
    </source>
</reference>
<name>A0A4U3FJF0_9GAMM</name>
<accession>A0A4U3FJF0</accession>
<proteinExistence type="predicted"/>
<comment type="caution">
    <text evidence="2">The sequence shown here is derived from an EMBL/GenBank/DDBJ whole genome shotgun (WGS) entry which is preliminary data.</text>
</comment>
<dbReference type="EMBL" id="QGAC01000003">
    <property type="protein sequence ID" value="TKJ93864.1"/>
    <property type="molecule type" value="Genomic_DNA"/>
</dbReference>
<sequence length="83" mass="9234">MSEQIPAYNPMLRLPTKANDFSNHFKVTYRPDIAIINAVGDGSCVNPVTIIFVNRQSAAPPGRKKWRFGPEDHGLMENTGDGY</sequence>
<feature type="region of interest" description="Disordered" evidence="1">
    <location>
        <begin position="60"/>
        <end position="83"/>
    </location>
</feature>